<feature type="region of interest" description="Disordered" evidence="3">
    <location>
        <begin position="1"/>
        <end position="20"/>
    </location>
</feature>
<accession>A0A6N9VGY7</accession>
<dbReference type="InterPro" id="IPR015813">
    <property type="entry name" value="Pyrv/PenolPyrv_kinase-like_dom"/>
</dbReference>
<comment type="function">
    <text evidence="1">Forms oxaloacetate, a four-carbon dicarboxylic acid source for the tricarboxylic acid cycle.</text>
</comment>
<sequence>IRQKLENTKERLARGTTHQPGRDYLGTAELLTDLTLIQDSLREHRGGLFADGRMNRTIRTLAAFGLQLAT</sequence>
<feature type="non-terminal residue" evidence="4">
    <location>
        <position position="1"/>
    </location>
</feature>
<comment type="caution">
    <text evidence="4">The sequence shown here is derived from an EMBL/GenBank/DDBJ whole genome shotgun (WGS) entry which is preliminary data.</text>
</comment>
<dbReference type="Proteomes" id="UP000471648">
    <property type="component" value="Unassembled WGS sequence"/>
</dbReference>
<proteinExistence type="predicted"/>
<reference evidence="4 5" key="1">
    <citation type="submission" date="2020-01" db="EMBL/GenBank/DDBJ databases">
        <title>Insect and environment-associated Actinomycetes.</title>
        <authorList>
            <person name="Currrie C."/>
            <person name="Chevrette M."/>
            <person name="Carlson C."/>
            <person name="Stubbendieck R."/>
            <person name="Wendt-Pienkowski E."/>
        </authorList>
    </citation>
    <scope>NUCLEOTIDE SEQUENCE [LARGE SCALE GENOMIC DNA]</scope>
    <source>
        <strain evidence="4 5">SID14438</strain>
    </source>
</reference>
<organism evidence="4 5">
    <name type="scientific">Streptomyces microflavus</name>
    <name type="common">Streptomyces lipmanii</name>
    <dbReference type="NCBI Taxonomy" id="1919"/>
    <lineage>
        <taxon>Bacteria</taxon>
        <taxon>Bacillati</taxon>
        <taxon>Actinomycetota</taxon>
        <taxon>Actinomycetes</taxon>
        <taxon>Kitasatosporales</taxon>
        <taxon>Streptomycetaceae</taxon>
        <taxon>Streptomyces</taxon>
    </lineage>
</organism>
<evidence type="ECO:0000313" key="5">
    <source>
        <dbReference type="Proteomes" id="UP000471648"/>
    </source>
</evidence>
<dbReference type="GO" id="GO:0008964">
    <property type="term" value="F:phosphoenolpyruvate carboxylase activity"/>
    <property type="evidence" value="ECO:0007669"/>
    <property type="project" value="InterPro"/>
</dbReference>
<gene>
    <name evidence="4" type="ORF">G3I39_33730</name>
</gene>
<dbReference type="GO" id="GO:0006099">
    <property type="term" value="P:tricarboxylic acid cycle"/>
    <property type="evidence" value="ECO:0007669"/>
    <property type="project" value="InterPro"/>
</dbReference>
<evidence type="ECO:0000256" key="1">
    <source>
        <dbReference type="ARBA" id="ARBA00003670"/>
    </source>
</evidence>
<dbReference type="Pfam" id="PF00311">
    <property type="entry name" value="PEPcase"/>
    <property type="match status" value="1"/>
</dbReference>
<protein>
    <recommendedName>
        <fullName evidence="2">Phosphoenolpyruvate carboxylase</fullName>
    </recommendedName>
</protein>
<dbReference type="InterPro" id="IPR021135">
    <property type="entry name" value="PEP_COase"/>
</dbReference>
<evidence type="ECO:0000256" key="2">
    <source>
        <dbReference type="ARBA" id="ARBA00022419"/>
    </source>
</evidence>
<dbReference type="AlphaFoldDB" id="A0A6N9VGY7"/>
<dbReference type="Gene3D" id="1.20.1440.90">
    <property type="entry name" value="Phosphoenolpyruvate/pyruvate domain"/>
    <property type="match status" value="1"/>
</dbReference>
<dbReference type="SUPFAM" id="SSF51621">
    <property type="entry name" value="Phosphoenolpyruvate/pyruvate domain"/>
    <property type="match status" value="1"/>
</dbReference>
<evidence type="ECO:0000256" key="3">
    <source>
        <dbReference type="SAM" id="MobiDB-lite"/>
    </source>
</evidence>
<name>A0A6N9VGY7_STRMI</name>
<dbReference type="RefSeq" id="WP_164358840.1">
    <property type="nucleotide sequence ID" value="NZ_JAAGME010001438.1"/>
</dbReference>
<feature type="non-terminal residue" evidence="4">
    <location>
        <position position="70"/>
    </location>
</feature>
<dbReference type="GO" id="GO:0015977">
    <property type="term" value="P:carbon fixation"/>
    <property type="evidence" value="ECO:0007669"/>
    <property type="project" value="InterPro"/>
</dbReference>
<feature type="compositionally biased region" description="Basic and acidic residues" evidence="3">
    <location>
        <begin position="1"/>
        <end position="13"/>
    </location>
</feature>
<evidence type="ECO:0000313" key="4">
    <source>
        <dbReference type="EMBL" id="NEB71993.1"/>
    </source>
</evidence>
<keyword evidence="4" id="KW-0670">Pyruvate</keyword>
<dbReference type="EMBL" id="JAAGME010001438">
    <property type="protein sequence ID" value="NEB71993.1"/>
    <property type="molecule type" value="Genomic_DNA"/>
</dbReference>